<evidence type="ECO:0000256" key="6">
    <source>
        <dbReference type="ARBA" id="ARBA00011881"/>
    </source>
</evidence>
<dbReference type="AlphaFoldDB" id="A0A4S4FZY3"/>
<dbReference type="Pfam" id="PF08282">
    <property type="entry name" value="Hydrolase_3"/>
    <property type="match status" value="1"/>
</dbReference>
<dbReference type="InterPro" id="IPR003329">
    <property type="entry name" value="Cytidylyl_trans"/>
</dbReference>
<organism evidence="11 12">
    <name type="scientific">Orlajensenia flava</name>
    <dbReference type="NCBI Taxonomy" id="2565934"/>
    <lineage>
        <taxon>Bacteria</taxon>
        <taxon>Bacillati</taxon>
        <taxon>Actinomycetota</taxon>
        <taxon>Actinomycetes</taxon>
        <taxon>Micrococcales</taxon>
        <taxon>Microbacteriaceae</taxon>
        <taxon>Orlajensenia</taxon>
    </lineage>
</organism>
<evidence type="ECO:0000256" key="10">
    <source>
        <dbReference type="ARBA" id="ARBA00022842"/>
    </source>
</evidence>
<dbReference type="InterPro" id="IPR050793">
    <property type="entry name" value="CMP-NeuNAc_synthase"/>
</dbReference>
<protein>
    <recommendedName>
        <fullName evidence="7">N-acylneuraminate cytidylyltransferase</fullName>
        <ecNumber evidence="7">2.7.7.43</ecNumber>
    </recommendedName>
</protein>
<evidence type="ECO:0000256" key="5">
    <source>
        <dbReference type="ARBA" id="ARBA00010726"/>
    </source>
</evidence>
<evidence type="ECO:0000313" key="12">
    <source>
        <dbReference type="Proteomes" id="UP000307380"/>
    </source>
</evidence>
<dbReference type="UniPathway" id="UPA00628"/>
<keyword evidence="11" id="KW-0808">Transferase</keyword>
<comment type="pathway">
    <text evidence="3">Amino-sugar metabolism; N-acetylneuraminate metabolism.</text>
</comment>
<keyword evidence="11" id="KW-0548">Nucleotidyltransferase</keyword>
<dbReference type="OrthoDB" id="9805604at2"/>
<keyword evidence="9" id="KW-0378">Hydrolase</keyword>
<dbReference type="EC" id="2.7.7.43" evidence="7"/>
<evidence type="ECO:0000256" key="7">
    <source>
        <dbReference type="ARBA" id="ARBA00012491"/>
    </source>
</evidence>
<name>A0A4S4FZY3_9MICO</name>
<dbReference type="Proteomes" id="UP000307380">
    <property type="component" value="Unassembled WGS sequence"/>
</dbReference>
<comment type="similarity">
    <text evidence="4">Belongs to the KdsC family.</text>
</comment>
<dbReference type="SFLD" id="SFLDG01138">
    <property type="entry name" value="C1.6.2:_Deoxy-d-mannose-octulo"/>
    <property type="match status" value="1"/>
</dbReference>
<evidence type="ECO:0000256" key="9">
    <source>
        <dbReference type="ARBA" id="ARBA00022801"/>
    </source>
</evidence>
<sequence>MPFVLALIPARGGSKGLPGKNIAPVGGVPLIARAARAATAAGVDRVVVSTDDEAIARVARSAGAETLERPAELADDSASSESALLHALDVLEAQPDVVVFLQATSPFIDQDALSAAIARVTAGTEDVVFSAAPSHAFLWRDADGGVEGVNHRSTERLRRQDRPPEYRETGAFYVMDAAGFRAARHRFFGRIGVQVVDEADAIEIDTPADLRLASALATSRRGGADALPGIDAVVTDFDGVHTDDTVTVTQSGEESVRVSRRDGHGVRMLREAGIPLLILSAERNPVVSARAAKLGVEAISGAESKREPLLAWAAGAGIDLDRVAYLGNDLADLPCFDAVGCAVAVADAHPAVLAAADVVLSAAGGRGAVRELAERVLAGRTITQEEPT</sequence>
<evidence type="ECO:0000256" key="2">
    <source>
        <dbReference type="ARBA" id="ARBA00001946"/>
    </source>
</evidence>
<comment type="caution">
    <text evidence="11">The sequence shown here is derived from an EMBL/GenBank/DDBJ whole genome shotgun (WGS) entry which is preliminary data.</text>
</comment>
<evidence type="ECO:0000313" key="11">
    <source>
        <dbReference type="EMBL" id="THG35792.1"/>
    </source>
</evidence>
<dbReference type="PANTHER" id="PTHR21485:SF3">
    <property type="entry name" value="N-ACYLNEURAMINATE CYTIDYLYLTRANSFERASE"/>
    <property type="match status" value="1"/>
</dbReference>
<dbReference type="Gene3D" id="3.40.50.1000">
    <property type="entry name" value="HAD superfamily/HAD-like"/>
    <property type="match status" value="1"/>
</dbReference>
<keyword evidence="10" id="KW-0460">Magnesium</keyword>
<evidence type="ECO:0000256" key="8">
    <source>
        <dbReference type="ARBA" id="ARBA00022723"/>
    </source>
</evidence>
<evidence type="ECO:0000256" key="1">
    <source>
        <dbReference type="ARBA" id="ARBA00001862"/>
    </source>
</evidence>
<dbReference type="GO" id="GO:0006054">
    <property type="term" value="P:N-acetylneuraminate metabolic process"/>
    <property type="evidence" value="ECO:0007669"/>
    <property type="project" value="UniProtKB-UniPathway"/>
</dbReference>
<dbReference type="Pfam" id="PF02348">
    <property type="entry name" value="CTP_transf_3"/>
    <property type="match status" value="1"/>
</dbReference>
<evidence type="ECO:0000256" key="4">
    <source>
        <dbReference type="ARBA" id="ARBA00005893"/>
    </source>
</evidence>
<proteinExistence type="inferred from homology"/>
<dbReference type="GO" id="GO:0008781">
    <property type="term" value="F:N-acylneuraminate cytidylyltransferase activity"/>
    <property type="evidence" value="ECO:0007669"/>
    <property type="project" value="UniProtKB-EC"/>
</dbReference>
<reference evidence="11 12" key="1">
    <citation type="submission" date="2019-04" db="EMBL/GenBank/DDBJ databases">
        <authorList>
            <person name="Jiang L."/>
        </authorList>
    </citation>
    <scope>NUCLEOTIDE SEQUENCE [LARGE SCALE GENOMIC DNA]</scope>
    <source>
        <strain evidence="11 12">YIM 131861</strain>
    </source>
</reference>
<comment type="cofactor">
    <cofactor evidence="2">
        <name>Mg(2+)</name>
        <dbReference type="ChEBI" id="CHEBI:18420"/>
    </cofactor>
</comment>
<dbReference type="CDD" id="cd02513">
    <property type="entry name" value="CMP-NeuAc_Synthase"/>
    <property type="match status" value="1"/>
</dbReference>
<dbReference type="InterPro" id="IPR036412">
    <property type="entry name" value="HAD-like_sf"/>
</dbReference>
<evidence type="ECO:0000256" key="3">
    <source>
        <dbReference type="ARBA" id="ARBA00005141"/>
    </source>
</evidence>
<dbReference type="SUPFAM" id="SSF56784">
    <property type="entry name" value="HAD-like"/>
    <property type="match status" value="1"/>
</dbReference>
<comment type="similarity">
    <text evidence="5">Belongs to the CMP-NeuNAc synthase family.</text>
</comment>
<dbReference type="SFLD" id="SFLDG01136">
    <property type="entry name" value="C1.6:_Phosphoserine_Phosphatas"/>
    <property type="match status" value="1"/>
</dbReference>
<accession>A0A4S4FZY3</accession>
<dbReference type="InterPro" id="IPR010023">
    <property type="entry name" value="KdsC_fam"/>
</dbReference>
<dbReference type="GO" id="GO:0016788">
    <property type="term" value="F:hydrolase activity, acting on ester bonds"/>
    <property type="evidence" value="ECO:0007669"/>
    <property type="project" value="InterPro"/>
</dbReference>
<dbReference type="PANTHER" id="PTHR21485">
    <property type="entry name" value="HAD SUPERFAMILY MEMBERS CMAS AND KDSC"/>
    <property type="match status" value="1"/>
</dbReference>
<dbReference type="EMBL" id="SSSN01000003">
    <property type="protein sequence ID" value="THG35792.1"/>
    <property type="molecule type" value="Genomic_DNA"/>
</dbReference>
<dbReference type="InterPro" id="IPR023214">
    <property type="entry name" value="HAD_sf"/>
</dbReference>
<dbReference type="InterPro" id="IPR029044">
    <property type="entry name" value="Nucleotide-diphossugar_trans"/>
</dbReference>
<comment type="subunit">
    <text evidence="6">Homotetramer.</text>
</comment>
<dbReference type="SUPFAM" id="SSF53448">
    <property type="entry name" value="Nucleotide-diphospho-sugar transferases"/>
    <property type="match status" value="1"/>
</dbReference>
<dbReference type="GO" id="GO:0046872">
    <property type="term" value="F:metal ion binding"/>
    <property type="evidence" value="ECO:0007669"/>
    <property type="project" value="UniProtKB-KW"/>
</dbReference>
<keyword evidence="8" id="KW-0479">Metal-binding</keyword>
<keyword evidence="12" id="KW-1185">Reference proteome</keyword>
<comment type="catalytic activity">
    <reaction evidence="1">
        <text>an N-acylneuraminate + CTP = a CMP-N-acyl-beta-neuraminate + diphosphate</text>
        <dbReference type="Rhea" id="RHEA:11344"/>
        <dbReference type="ChEBI" id="CHEBI:33019"/>
        <dbReference type="ChEBI" id="CHEBI:37563"/>
        <dbReference type="ChEBI" id="CHEBI:60073"/>
        <dbReference type="ChEBI" id="CHEBI:68671"/>
        <dbReference type="EC" id="2.7.7.43"/>
    </reaction>
</comment>
<dbReference type="Gene3D" id="3.90.550.10">
    <property type="entry name" value="Spore Coat Polysaccharide Biosynthesis Protein SpsA, Chain A"/>
    <property type="match status" value="1"/>
</dbReference>
<dbReference type="SFLD" id="SFLDS00003">
    <property type="entry name" value="Haloacid_Dehalogenase"/>
    <property type="match status" value="1"/>
</dbReference>
<dbReference type="RefSeq" id="WP_136423565.1">
    <property type="nucleotide sequence ID" value="NZ_SSSN01000003.1"/>
</dbReference>
<gene>
    <name evidence="11" type="ORF">E6C70_07120</name>
</gene>